<name>A0A9D1SIQ8_9FIRM</name>
<evidence type="ECO:0000256" key="1">
    <source>
        <dbReference type="ARBA" id="ARBA00022801"/>
    </source>
</evidence>
<evidence type="ECO:0000259" key="3">
    <source>
        <dbReference type="SMART" id="SM00331"/>
    </source>
</evidence>
<dbReference type="AlphaFoldDB" id="A0A9D1SIQ8"/>
<dbReference type="InterPro" id="IPR052016">
    <property type="entry name" value="Bact_Sigma-Reg"/>
</dbReference>
<evidence type="ECO:0000313" key="4">
    <source>
        <dbReference type="EMBL" id="HIU61954.1"/>
    </source>
</evidence>
<evidence type="ECO:0000313" key="5">
    <source>
        <dbReference type="Proteomes" id="UP000824110"/>
    </source>
</evidence>
<gene>
    <name evidence="4" type="ORF">IAB69_04840</name>
</gene>
<dbReference type="InterPro" id="IPR036457">
    <property type="entry name" value="PPM-type-like_dom_sf"/>
</dbReference>
<keyword evidence="2" id="KW-1133">Transmembrane helix</keyword>
<feature type="transmembrane region" description="Helical" evidence="2">
    <location>
        <begin position="153"/>
        <end position="186"/>
    </location>
</feature>
<accession>A0A9D1SIQ8</accession>
<dbReference type="SMART" id="SM00331">
    <property type="entry name" value="PP2C_SIG"/>
    <property type="match status" value="1"/>
</dbReference>
<evidence type="ECO:0000256" key="2">
    <source>
        <dbReference type="SAM" id="Phobius"/>
    </source>
</evidence>
<dbReference type="PANTHER" id="PTHR43156">
    <property type="entry name" value="STAGE II SPORULATION PROTEIN E-RELATED"/>
    <property type="match status" value="1"/>
</dbReference>
<feature type="domain" description="PPM-type phosphatase" evidence="3">
    <location>
        <begin position="534"/>
        <end position="741"/>
    </location>
</feature>
<dbReference type="Pfam" id="PF07228">
    <property type="entry name" value="SpoIIE"/>
    <property type="match status" value="1"/>
</dbReference>
<keyword evidence="2" id="KW-0812">Transmembrane</keyword>
<dbReference type="Pfam" id="PF19732">
    <property type="entry name" value="SpoIIE_N"/>
    <property type="match status" value="1"/>
</dbReference>
<dbReference type="EMBL" id="DVNE01000046">
    <property type="protein sequence ID" value="HIU61954.1"/>
    <property type="molecule type" value="Genomic_DNA"/>
</dbReference>
<keyword evidence="2" id="KW-0472">Membrane</keyword>
<feature type="transmembrane region" description="Helical" evidence="2">
    <location>
        <begin position="114"/>
        <end position="132"/>
    </location>
</feature>
<feature type="transmembrane region" description="Helical" evidence="2">
    <location>
        <begin position="51"/>
        <end position="72"/>
    </location>
</feature>
<comment type="caution">
    <text evidence="4">The sequence shown here is derived from an EMBL/GenBank/DDBJ whole genome shotgun (WGS) entry which is preliminary data.</text>
</comment>
<dbReference type="InterPro" id="IPR045768">
    <property type="entry name" value="SpoIIE_N"/>
</dbReference>
<feature type="transmembrane region" description="Helical" evidence="2">
    <location>
        <begin position="23"/>
        <end position="45"/>
    </location>
</feature>
<keyword evidence="1" id="KW-0378">Hydrolase</keyword>
<dbReference type="Proteomes" id="UP000824110">
    <property type="component" value="Unassembled WGS sequence"/>
</dbReference>
<reference evidence="4" key="2">
    <citation type="journal article" date="2021" name="PeerJ">
        <title>Extensive microbial diversity within the chicken gut microbiome revealed by metagenomics and culture.</title>
        <authorList>
            <person name="Gilroy R."/>
            <person name="Ravi A."/>
            <person name="Getino M."/>
            <person name="Pursley I."/>
            <person name="Horton D.L."/>
            <person name="Alikhan N.F."/>
            <person name="Baker D."/>
            <person name="Gharbi K."/>
            <person name="Hall N."/>
            <person name="Watson M."/>
            <person name="Adriaenssens E.M."/>
            <person name="Foster-Nyarko E."/>
            <person name="Jarju S."/>
            <person name="Secka A."/>
            <person name="Antonio M."/>
            <person name="Oren A."/>
            <person name="Chaudhuri R.R."/>
            <person name="La Ragione R."/>
            <person name="Hildebrand F."/>
            <person name="Pallen M.J."/>
        </authorList>
    </citation>
    <scope>NUCLEOTIDE SEQUENCE</scope>
    <source>
        <strain evidence="4">CHK195-12923</strain>
    </source>
</reference>
<dbReference type="GO" id="GO:0016791">
    <property type="term" value="F:phosphatase activity"/>
    <property type="evidence" value="ECO:0007669"/>
    <property type="project" value="TreeGrafter"/>
</dbReference>
<dbReference type="Gene3D" id="3.60.40.10">
    <property type="entry name" value="PPM-type phosphatase domain"/>
    <property type="match status" value="1"/>
</dbReference>
<protein>
    <submittedName>
        <fullName evidence="4">SpoIIE family protein phosphatase</fullName>
    </submittedName>
</protein>
<dbReference type="PANTHER" id="PTHR43156:SF2">
    <property type="entry name" value="STAGE II SPORULATION PROTEIN E"/>
    <property type="match status" value="1"/>
</dbReference>
<organism evidence="4 5">
    <name type="scientific">Candidatus Coproplasma excrementigallinarum</name>
    <dbReference type="NCBI Taxonomy" id="2840747"/>
    <lineage>
        <taxon>Bacteria</taxon>
        <taxon>Bacillati</taxon>
        <taxon>Bacillota</taxon>
        <taxon>Clostridia</taxon>
        <taxon>Eubacteriales</taxon>
        <taxon>Candidatus Coproplasma</taxon>
    </lineage>
</organism>
<proteinExistence type="predicted"/>
<dbReference type="InterPro" id="IPR001932">
    <property type="entry name" value="PPM-type_phosphatase-like_dom"/>
</dbReference>
<feature type="transmembrane region" description="Helical" evidence="2">
    <location>
        <begin position="84"/>
        <end position="102"/>
    </location>
</feature>
<reference evidence="4" key="1">
    <citation type="submission" date="2020-10" db="EMBL/GenBank/DDBJ databases">
        <authorList>
            <person name="Gilroy R."/>
        </authorList>
    </citation>
    <scope>NUCLEOTIDE SEQUENCE</scope>
    <source>
        <strain evidence="4">CHK195-12923</strain>
    </source>
</reference>
<feature type="transmembrane region" description="Helical" evidence="2">
    <location>
        <begin position="206"/>
        <end position="228"/>
    </location>
</feature>
<dbReference type="SUPFAM" id="SSF81606">
    <property type="entry name" value="PP2C-like"/>
    <property type="match status" value="1"/>
</dbReference>
<sequence>MYLGYGAACVLLNGAASGVPLSLGLYFSLLICGGNLIVTPIIYIAASTVHISTEAFLCSLAEAGFLLAITFAYRRTGRKMRFEAAVYAAMALAPFIAFSHWNAGGTLEVLGSDYIVRGIAAAVVLIAFLFAYKSVYACVFRVGRCRLKEDELFCLAALFFGMGYGAINLAGQFAYCVFCAFSVALAVRFFKGPACLLCAITLGAPLAAAQLVLMPVTALTIISAVALLFVRAGRFTVSLVVCALFCGWSYTEDWFTQGATLAAVRATAACIACALAAIPSKKRLDELNNVLSVKKVLAEDEINRERGRTGEQLFKISEVFREVECAFKEMDGVADEAGAKKRVAAELKGRLCSHCERRQKCEKSVVYTGIAKLVEAGAVKGKVNLIDLPPAVTQNCTRPAEVIGELNALLAEYRRFMTEAENVRSGRLMLADQARGISAVLKNNAVELCRRRRGGGDTERAISAALAACGIACTEVFIDDEQQAIGATIIGKLNLADALAAMERATGQKFMLKDKTDYGDERSCYMFCRPPLLDAVFGVASKRKKGEKASGDTHSVIRINEHRFLMALSDGMGSGEYARKVSRTAISLIEAFYRAEMPEGTVLETINKLLAFSREERFACIDICSVDLNTGGAEFVKIGSPIALILREGKIKVLESQSLPMGILESLRPTTLKEQLKDGDMLVFMSDGVTAAFNSTPELLEFMQPLKPLNPQNLADAVLQGALKRTDGVAEDDMTVLCTRIFRTVADEEEDDEHAAIA</sequence>